<feature type="non-terminal residue" evidence="2">
    <location>
        <position position="62"/>
    </location>
</feature>
<organism evidence="2">
    <name type="scientific">Aspergillus flavus</name>
    <dbReference type="NCBI Taxonomy" id="5059"/>
    <lineage>
        <taxon>Eukaryota</taxon>
        <taxon>Fungi</taxon>
        <taxon>Dikarya</taxon>
        <taxon>Ascomycota</taxon>
        <taxon>Pezizomycotina</taxon>
        <taxon>Eurotiomycetes</taxon>
        <taxon>Eurotiomycetidae</taxon>
        <taxon>Eurotiales</taxon>
        <taxon>Aspergillaceae</taxon>
        <taxon>Aspergillus</taxon>
        <taxon>Aspergillus subgen. Circumdati</taxon>
    </lineage>
</organism>
<name>A0A5N6HCT0_ASPFL</name>
<sequence>MYGTVILLNNNSKYNVLSLGSGTPIIIVVTIASFSLSVCPSVTVPHTRAHTHTHSLTHSLSL</sequence>
<dbReference type="AlphaFoldDB" id="A0A5N6HCT0"/>
<protein>
    <submittedName>
        <fullName evidence="2">Uncharacterized protein</fullName>
    </submittedName>
</protein>
<evidence type="ECO:0000313" key="2">
    <source>
        <dbReference type="EMBL" id="KAB8251469.1"/>
    </source>
</evidence>
<keyword evidence="1" id="KW-0812">Transmembrane</keyword>
<feature type="transmembrane region" description="Helical" evidence="1">
    <location>
        <begin position="16"/>
        <end position="39"/>
    </location>
</feature>
<proteinExistence type="predicted"/>
<accession>A0A5N6HCT0</accession>
<keyword evidence="1" id="KW-1133">Transmembrane helix</keyword>
<reference evidence="2" key="1">
    <citation type="submission" date="2019-04" db="EMBL/GenBank/DDBJ databases">
        <title>Friends and foes A comparative genomics study of 23 Aspergillus species from section Flavi.</title>
        <authorList>
            <consortium name="DOE Joint Genome Institute"/>
            <person name="Kjaerbolling I."/>
            <person name="Vesth T."/>
            <person name="Frisvad J.C."/>
            <person name="Nybo J.L."/>
            <person name="Theobald S."/>
            <person name="Kildgaard S."/>
            <person name="Isbrandt T."/>
            <person name="Kuo A."/>
            <person name="Sato A."/>
            <person name="Lyhne E.K."/>
            <person name="Kogle M.E."/>
            <person name="Wiebenga A."/>
            <person name="Kun R.S."/>
            <person name="Lubbers R.J."/>
            <person name="Makela M.R."/>
            <person name="Barry K."/>
            <person name="Chovatia M."/>
            <person name="Clum A."/>
            <person name="Daum C."/>
            <person name="Haridas S."/>
            <person name="He G."/>
            <person name="LaButti K."/>
            <person name="Lipzen A."/>
            <person name="Mondo S."/>
            <person name="Riley R."/>
            <person name="Salamov A."/>
            <person name="Simmons B.A."/>
            <person name="Magnuson J.K."/>
            <person name="Henrissat B."/>
            <person name="Mortensen U.H."/>
            <person name="Larsen T.O."/>
            <person name="Devries R.P."/>
            <person name="Grigoriev I.V."/>
            <person name="Machida M."/>
            <person name="Baker S.E."/>
            <person name="Andersen M.R."/>
        </authorList>
    </citation>
    <scope>NUCLEOTIDE SEQUENCE [LARGE SCALE GENOMIC DNA]</scope>
    <source>
        <strain evidence="2">CBS 121.62</strain>
    </source>
</reference>
<keyword evidence="1" id="KW-0472">Membrane</keyword>
<dbReference type="EMBL" id="ML734559">
    <property type="protein sequence ID" value="KAB8251469.1"/>
    <property type="molecule type" value="Genomic_DNA"/>
</dbReference>
<gene>
    <name evidence="2" type="ORF">BDV35DRAFT_338731</name>
</gene>
<dbReference type="Proteomes" id="UP000325434">
    <property type="component" value="Unassembled WGS sequence"/>
</dbReference>
<evidence type="ECO:0000256" key="1">
    <source>
        <dbReference type="SAM" id="Phobius"/>
    </source>
</evidence>